<dbReference type="PROSITE" id="PS00893">
    <property type="entry name" value="NUDIX_BOX"/>
    <property type="match status" value="1"/>
</dbReference>
<dbReference type="Gene3D" id="3.40.630.30">
    <property type="match status" value="1"/>
</dbReference>
<dbReference type="Gene3D" id="3.90.79.10">
    <property type="entry name" value="Nucleoside Triphosphate Pyrophosphohydrolase"/>
    <property type="match status" value="1"/>
</dbReference>
<evidence type="ECO:0000256" key="1">
    <source>
        <dbReference type="ARBA" id="ARBA00005582"/>
    </source>
</evidence>
<dbReference type="InterPro" id="IPR020476">
    <property type="entry name" value="Nudix_hydrolase"/>
</dbReference>
<dbReference type="OrthoDB" id="447842at2759"/>
<dbReference type="KEGG" id="ame:727282"/>
<dbReference type="PRINTS" id="PR00502">
    <property type="entry name" value="NUDIXFAMILY"/>
</dbReference>
<protein>
    <submittedName>
        <fullName evidence="7">Nucleoside diphosphate-linked moiety X motif 6</fullName>
    </submittedName>
</protein>
<dbReference type="RefSeq" id="XP_026299682.1">
    <property type="nucleotide sequence ID" value="XM_026443897.1"/>
</dbReference>
<feature type="domain" description="Nudix hydrolase" evidence="4">
    <location>
        <begin position="143"/>
        <end position="274"/>
    </location>
</feature>
<evidence type="ECO:0000259" key="4">
    <source>
        <dbReference type="PROSITE" id="PS51462"/>
    </source>
</evidence>
<evidence type="ECO:0000313" key="6">
    <source>
        <dbReference type="Proteomes" id="UP000005203"/>
    </source>
</evidence>
<dbReference type="PRINTS" id="PR01356">
    <property type="entry name" value="GFGPROTEIN"/>
</dbReference>
<proteinExistence type="inferred from homology"/>
<evidence type="ECO:0000256" key="2">
    <source>
        <dbReference type="ARBA" id="ARBA00022801"/>
    </source>
</evidence>
<dbReference type="PROSITE" id="PS51462">
    <property type="entry name" value="NUDIX"/>
    <property type="match status" value="1"/>
</dbReference>
<reference evidence="5" key="1">
    <citation type="submission" date="2021-01" db="UniProtKB">
        <authorList>
            <consortium name="EnsemblMetazoa"/>
        </authorList>
    </citation>
    <scope>IDENTIFICATION</scope>
    <source>
        <strain evidence="5">DH4</strain>
    </source>
</reference>
<dbReference type="PANTHER" id="PTHR13994:SF13">
    <property type="entry name" value="FI03680P"/>
    <property type="match status" value="1"/>
</dbReference>
<dbReference type="InterPro" id="IPR015797">
    <property type="entry name" value="NUDIX_hydrolase-like_dom_sf"/>
</dbReference>
<dbReference type="SUPFAM" id="SSF55811">
    <property type="entry name" value="Nudix"/>
    <property type="match status" value="1"/>
</dbReference>
<keyword evidence="6" id="KW-1185">Reference proteome</keyword>
<evidence type="ECO:0000256" key="3">
    <source>
        <dbReference type="RuleBase" id="RU003476"/>
    </source>
</evidence>
<gene>
    <name evidence="7" type="primary">LOC727282</name>
</gene>
<dbReference type="InterPro" id="IPR003293">
    <property type="entry name" value="Nudix_hydrolase6-like"/>
</dbReference>
<dbReference type="FunFam" id="3.40.630.30:FF:000016">
    <property type="entry name" value="nudix hydrolase 2"/>
    <property type="match status" value="1"/>
</dbReference>
<dbReference type="EnsemblMetazoa" id="XM_026443897">
    <property type="protein sequence ID" value="XP_026299682"/>
    <property type="gene ID" value="LOC727282"/>
</dbReference>
<dbReference type="PANTHER" id="PTHR13994">
    <property type="entry name" value="NUDIX HYDROLASE RELATED"/>
    <property type="match status" value="1"/>
</dbReference>
<dbReference type="GO" id="GO:0047631">
    <property type="term" value="F:ADP-ribose diphosphatase activity"/>
    <property type="evidence" value="ECO:0007669"/>
    <property type="project" value="TreeGrafter"/>
</dbReference>
<accession>A0A7M7MQZ4</accession>
<organism evidence="5">
    <name type="scientific">Apis mellifera</name>
    <name type="common">Honeybee</name>
    <dbReference type="NCBI Taxonomy" id="7460"/>
    <lineage>
        <taxon>Eukaryota</taxon>
        <taxon>Metazoa</taxon>
        <taxon>Ecdysozoa</taxon>
        <taxon>Arthropoda</taxon>
        <taxon>Hexapoda</taxon>
        <taxon>Insecta</taxon>
        <taxon>Pterygota</taxon>
        <taxon>Neoptera</taxon>
        <taxon>Endopterygota</taxon>
        <taxon>Hymenoptera</taxon>
        <taxon>Apocrita</taxon>
        <taxon>Aculeata</taxon>
        <taxon>Apoidea</taxon>
        <taxon>Anthophila</taxon>
        <taxon>Apidae</taxon>
        <taxon>Apis</taxon>
    </lineage>
</organism>
<dbReference type="InterPro" id="IPR000086">
    <property type="entry name" value="NUDIX_hydrolase_dom"/>
</dbReference>
<dbReference type="GeneID" id="727282"/>
<dbReference type="CDD" id="cd04670">
    <property type="entry name" value="NUDIX_ASFGF2_Nudt6"/>
    <property type="match status" value="1"/>
</dbReference>
<reference evidence="7" key="2">
    <citation type="submission" date="2025-04" db="UniProtKB">
        <authorList>
            <consortium name="RefSeq"/>
        </authorList>
    </citation>
    <scope>IDENTIFICATION</scope>
    <source>
        <strain evidence="7">DH4</strain>
        <tissue evidence="7">Whole body</tissue>
    </source>
</reference>
<evidence type="ECO:0000313" key="7">
    <source>
        <dbReference type="RefSeq" id="XP_026299682.1"/>
    </source>
</evidence>
<evidence type="ECO:0000313" key="5">
    <source>
        <dbReference type="EnsemblMetazoa" id="XP_026299682"/>
    </source>
</evidence>
<sequence>MLQCVGLKLQNFITLLRLKQQFLVRHHIIFYTILRRKTYYSNLSVIMASKCFKGNNDHYNGITIDSNEESCTSQVFAHRLTASLQEWIQNKKRTIWFRVYLSHSEWIPILVKEGFKFHHAKQEYVMLYRWLVNEECNIPPYAHTNLGIGGFVYNEETQEVLVLKEKYVNKKAMWKLPGGYVNPGENLEEAVKREILEETGIQTIFKCIISFRHVHDYSFNCSDIYMVAYLTPLNFDIKKCEKEISECRWMKVNDFLKHSDVHENNRLIAKKMLEFFKHKIGIIAEYNRHSITNKPICIYSISKINNI</sequence>
<dbReference type="AlphaFoldDB" id="A0A7M7MQZ4"/>
<name>A0A7M7MQZ4_APIME</name>
<dbReference type="Pfam" id="PF00293">
    <property type="entry name" value="NUDIX"/>
    <property type="match status" value="1"/>
</dbReference>
<dbReference type="Pfam" id="PF18290">
    <property type="entry name" value="Nudix_hydro"/>
    <property type="match status" value="1"/>
</dbReference>
<dbReference type="InterPro" id="IPR040618">
    <property type="entry name" value="Pre-Nudix"/>
</dbReference>
<keyword evidence="2 3" id="KW-0378">Hydrolase</keyword>
<dbReference type="GO" id="GO:0035529">
    <property type="term" value="F:NADH pyrophosphatase activity"/>
    <property type="evidence" value="ECO:0007669"/>
    <property type="project" value="TreeGrafter"/>
</dbReference>
<dbReference type="GO" id="GO:0051287">
    <property type="term" value="F:NAD binding"/>
    <property type="evidence" value="ECO:0007669"/>
    <property type="project" value="TreeGrafter"/>
</dbReference>
<dbReference type="Proteomes" id="UP000005203">
    <property type="component" value="Linkage group LG11"/>
</dbReference>
<dbReference type="InterPro" id="IPR020084">
    <property type="entry name" value="NUDIX_hydrolase_CS"/>
</dbReference>
<accession>A0A8B8H6P6</accession>
<comment type="similarity">
    <text evidence="1 3">Belongs to the Nudix hydrolase family.</text>
</comment>